<dbReference type="Proteomes" id="UP000319213">
    <property type="component" value="Unassembled WGS sequence"/>
</dbReference>
<dbReference type="GO" id="GO:0046983">
    <property type="term" value="F:protein dimerization activity"/>
    <property type="evidence" value="ECO:0007669"/>
    <property type="project" value="InterPro"/>
</dbReference>
<sequence>MAISMGLTMLFSAFMIPAWARALAELEPRPASVATGVGIAYTMAYLLFVAIGSWQAWVVRAVLCLALIGLGGFLVVLMGLANSWVLVFALCVIAVTARREVTVAATVLALAGLAVGALLTGGSAEQLSNIVILGSVTTATALLVWLIDTNEELRRTRDQVALLAVDRERERVARDLHDILGHSLTTITVKAGLVRRLLESGGDLDVAVREIGDVERLSRRSLADVRATVSGYRQITLAGELASAREVLRAAGMEAELPRAVDHVDPALHEVFGHIVREAVTNAVRHSSARRVTVAVGRNWLRVEDDGVGANAARWGNGLRGLAERLRAVDGTLEAGTRPEGGFFVHAAAPAVE</sequence>
<dbReference type="EMBL" id="VFPQ01000001">
    <property type="protein sequence ID" value="TQM75710.1"/>
    <property type="molecule type" value="Genomic_DNA"/>
</dbReference>
<keyword evidence="4" id="KW-0812">Transmembrane</keyword>
<evidence type="ECO:0000256" key="3">
    <source>
        <dbReference type="ARBA" id="ARBA00023012"/>
    </source>
</evidence>
<evidence type="ECO:0000256" key="2">
    <source>
        <dbReference type="ARBA" id="ARBA00022777"/>
    </source>
</evidence>
<gene>
    <name evidence="6" type="ORF">FHX40_2428</name>
</gene>
<dbReference type="CDD" id="cd16917">
    <property type="entry name" value="HATPase_UhpB-NarQ-NarX-like"/>
    <property type="match status" value="1"/>
</dbReference>
<dbReference type="PANTHER" id="PTHR24421:SF63">
    <property type="entry name" value="SENSOR HISTIDINE KINASE DESK"/>
    <property type="match status" value="1"/>
</dbReference>
<feature type="transmembrane region" description="Helical" evidence="4">
    <location>
        <begin position="30"/>
        <end position="50"/>
    </location>
</feature>
<evidence type="ECO:0000259" key="5">
    <source>
        <dbReference type="Pfam" id="PF07730"/>
    </source>
</evidence>
<feature type="domain" description="Signal transduction histidine kinase subgroup 3 dimerisation and phosphoacceptor" evidence="5">
    <location>
        <begin position="168"/>
        <end position="235"/>
    </location>
</feature>
<keyword evidence="4" id="KW-1133">Transmembrane helix</keyword>
<accession>A0A543IYQ5</accession>
<evidence type="ECO:0000256" key="1">
    <source>
        <dbReference type="ARBA" id="ARBA00022679"/>
    </source>
</evidence>
<dbReference type="InterPro" id="IPR036890">
    <property type="entry name" value="HATPase_C_sf"/>
</dbReference>
<dbReference type="SUPFAM" id="SSF55874">
    <property type="entry name" value="ATPase domain of HSP90 chaperone/DNA topoisomerase II/histidine kinase"/>
    <property type="match status" value="1"/>
</dbReference>
<dbReference type="GO" id="GO:0016020">
    <property type="term" value="C:membrane"/>
    <property type="evidence" value="ECO:0007669"/>
    <property type="project" value="InterPro"/>
</dbReference>
<dbReference type="InterPro" id="IPR050482">
    <property type="entry name" value="Sensor_HK_TwoCompSys"/>
</dbReference>
<dbReference type="PANTHER" id="PTHR24421">
    <property type="entry name" value="NITRATE/NITRITE SENSOR PROTEIN NARX-RELATED"/>
    <property type="match status" value="1"/>
</dbReference>
<keyword evidence="1" id="KW-0808">Transferase</keyword>
<dbReference type="RefSeq" id="WP_142259686.1">
    <property type="nucleotide sequence ID" value="NZ_BMPV01000001.1"/>
</dbReference>
<reference evidence="6 7" key="1">
    <citation type="submission" date="2019-06" db="EMBL/GenBank/DDBJ databases">
        <title>Sequencing the genomes of 1000 actinobacteria strains.</title>
        <authorList>
            <person name="Klenk H.-P."/>
        </authorList>
    </citation>
    <scope>NUCLEOTIDE SEQUENCE [LARGE SCALE GENOMIC DNA]</scope>
    <source>
        <strain evidence="6 7">DSM 43186</strain>
    </source>
</reference>
<keyword evidence="3" id="KW-0902">Two-component regulatory system</keyword>
<feature type="transmembrane region" description="Helical" evidence="4">
    <location>
        <begin position="62"/>
        <end position="95"/>
    </location>
</feature>
<name>A0A543IYQ5_9ACTN</name>
<evidence type="ECO:0000313" key="6">
    <source>
        <dbReference type="EMBL" id="TQM75710.1"/>
    </source>
</evidence>
<organism evidence="6 7">
    <name type="scientific">Thermopolyspora flexuosa</name>
    <dbReference type="NCBI Taxonomy" id="103836"/>
    <lineage>
        <taxon>Bacteria</taxon>
        <taxon>Bacillati</taxon>
        <taxon>Actinomycetota</taxon>
        <taxon>Actinomycetes</taxon>
        <taxon>Streptosporangiales</taxon>
        <taxon>Streptosporangiaceae</taxon>
        <taxon>Thermopolyspora</taxon>
    </lineage>
</organism>
<evidence type="ECO:0000313" key="7">
    <source>
        <dbReference type="Proteomes" id="UP000319213"/>
    </source>
</evidence>
<protein>
    <submittedName>
        <fullName evidence="6">Two-component system sensor histidine kinase DesK</fullName>
    </submittedName>
</protein>
<proteinExistence type="predicted"/>
<dbReference type="Gene3D" id="1.20.5.1930">
    <property type="match status" value="1"/>
</dbReference>
<dbReference type="GO" id="GO:0000155">
    <property type="term" value="F:phosphorelay sensor kinase activity"/>
    <property type="evidence" value="ECO:0007669"/>
    <property type="project" value="InterPro"/>
</dbReference>
<dbReference type="Gene3D" id="3.30.565.10">
    <property type="entry name" value="Histidine kinase-like ATPase, C-terminal domain"/>
    <property type="match status" value="1"/>
</dbReference>
<dbReference type="OrthoDB" id="5241784at2"/>
<dbReference type="Pfam" id="PF07730">
    <property type="entry name" value="HisKA_3"/>
    <property type="match status" value="1"/>
</dbReference>
<keyword evidence="4" id="KW-0472">Membrane</keyword>
<keyword evidence="2 6" id="KW-0418">Kinase</keyword>
<dbReference type="InterPro" id="IPR011712">
    <property type="entry name" value="Sig_transdc_His_kin_sub3_dim/P"/>
</dbReference>
<dbReference type="AlphaFoldDB" id="A0A543IYQ5"/>
<keyword evidence="7" id="KW-1185">Reference proteome</keyword>
<evidence type="ECO:0000256" key="4">
    <source>
        <dbReference type="SAM" id="Phobius"/>
    </source>
</evidence>
<comment type="caution">
    <text evidence="6">The sequence shown here is derived from an EMBL/GenBank/DDBJ whole genome shotgun (WGS) entry which is preliminary data.</text>
</comment>
<feature type="transmembrane region" description="Helical" evidence="4">
    <location>
        <begin position="127"/>
        <end position="147"/>
    </location>
</feature>
<feature type="transmembrane region" description="Helical" evidence="4">
    <location>
        <begin position="101"/>
        <end position="120"/>
    </location>
</feature>